<dbReference type="PANTHER" id="PTHR46060">
    <property type="entry name" value="MARINER MOS1 TRANSPOSASE-LIKE PROTEIN"/>
    <property type="match status" value="1"/>
</dbReference>
<dbReference type="PROSITE" id="PS50212">
    <property type="entry name" value="RASGEF_NTER"/>
    <property type="match status" value="1"/>
</dbReference>
<dbReference type="Proteomes" id="UP001235939">
    <property type="component" value="Chromosome 14"/>
</dbReference>
<evidence type="ECO:0000313" key="3">
    <source>
        <dbReference type="EMBL" id="UYV76856.1"/>
    </source>
</evidence>
<accession>A0ABY6L6S5</accession>
<gene>
    <name evidence="3" type="ORF">LAZ67_14002223</name>
</gene>
<keyword evidence="4" id="KW-1185">Reference proteome</keyword>
<dbReference type="SUPFAM" id="SSF48366">
    <property type="entry name" value="Ras GEF"/>
    <property type="match status" value="1"/>
</dbReference>
<evidence type="ECO:0000256" key="1">
    <source>
        <dbReference type="PROSITE-ProRule" id="PRU00135"/>
    </source>
</evidence>
<dbReference type="Gene3D" id="3.30.420.10">
    <property type="entry name" value="Ribonuclease H-like superfamily/Ribonuclease H"/>
    <property type="match status" value="2"/>
</dbReference>
<organism evidence="3 4">
    <name type="scientific">Cordylochernes scorpioides</name>
    <dbReference type="NCBI Taxonomy" id="51811"/>
    <lineage>
        <taxon>Eukaryota</taxon>
        <taxon>Metazoa</taxon>
        <taxon>Ecdysozoa</taxon>
        <taxon>Arthropoda</taxon>
        <taxon>Chelicerata</taxon>
        <taxon>Arachnida</taxon>
        <taxon>Pseudoscorpiones</taxon>
        <taxon>Cheliferoidea</taxon>
        <taxon>Chernetidae</taxon>
        <taxon>Cordylochernes</taxon>
    </lineage>
</organism>
<dbReference type="InterPro" id="IPR023578">
    <property type="entry name" value="Ras_GEF_dom_sf"/>
</dbReference>
<protein>
    <submittedName>
        <fullName evidence="3">RASGRF1</fullName>
    </submittedName>
</protein>
<reference evidence="3 4" key="1">
    <citation type="submission" date="2022-01" db="EMBL/GenBank/DDBJ databases">
        <title>A chromosomal length assembly of Cordylochernes scorpioides.</title>
        <authorList>
            <person name="Zeh D."/>
            <person name="Zeh J."/>
        </authorList>
    </citation>
    <scope>NUCLEOTIDE SEQUENCE [LARGE SCALE GENOMIC DNA]</scope>
    <source>
        <strain evidence="3">IN4F17</strain>
        <tissue evidence="3">Whole Body</tissue>
    </source>
</reference>
<dbReference type="Gene3D" id="1.20.870.10">
    <property type="entry name" value="Son of sevenless (SoS) protein Chain: S domain 1"/>
    <property type="match status" value="1"/>
</dbReference>
<feature type="domain" description="N-terminal Ras-GEF" evidence="2">
    <location>
        <begin position="1"/>
        <end position="129"/>
    </location>
</feature>
<evidence type="ECO:0000313" key="4">
    <source>
        <dbReference type="Proteomes" id="UP001235939"/>
    </source>
</evidence>
<name>A0ABY6L6S5_9ARAC</name>
<dbReference type="InterPro" id="IPR052709">
    <property type="entry name" value="Transposase-MT_Hybrid"/>
</dbReference>
<dbReference type="EMBL" id="CP092876">
    <property type="protein sequence ID" value="UYV76856.1"/>
    <property type="molecule type" value="Genomic_DNA"/>
</dbReference>
<keyword evidence="1" id="KW-0344">Guanine-nucleotide releasing factor</keyword>
<sequence length="237" mass="27057">MFQIRYASPERLFERLTDLRFLSIDFLNTFLLTYRVFTDGVTVLEALKKVHYNPESQLHTLDQPGGIESLDDAPRPGAPVKASDDATTWAIDEMIANDRHISNRVISAKLNLSYGSVQKSLQNFLQRYEIESEGFLDRIVTRDESWIHHHIPDFKRSSPEWHHKGLSTPKKPRITASAGKVLLTIFGTRGLLSKGFCLQHDNAWPHVAKFTIEIINKLKIEVLINPPHSPDLASNEY</sequence>
<proteinExistence type="predicted"/>
<dbReference type="PANTHER" id="PTHR46060:SF1">
    <property type="entry name" value="MARINER MOS1 TRANSPOSASE-LIKE PROTEIN"/>
    <property type="match status" value="1"/>
</dbReference>
<dbReference type="InterPro" id="IPR000651">
    <property type="entry name" value="Ras-like_Gua-exchang_fac_N"/>
</dbReference>
<evidence type="ECO:0000259" key="2">
    <source>
        <dbReference type="PROSITE" id="PS50212"/>
    </source>
</evidence>
<dbReference type="Pfam" id="PF00618">
    <property type="entry name" value="RasGEF_N"/>
    <property type="match status" value="1"/>
</dbReference>
<dbReference type="InterPro" id="IPR036397">
    <property type="entry name" value="RNaseH_sf"/>
</dbReference>